<protein>
    <submittedName>
        <fullName evidence="2">Uncharacterized protein</fullName>
    </submittedName>
</protein>
<comment type="caution">
    <text evidence="2">The sequence shown here is derived from an EMBL/GenBank/DDBJ whole genome shotgun (WGS) entry which is preliminary data.</text>
</comment>
<keyword evidence="3" id="KW-1185">Reference proteome</keyword>
<proteinExistence type="predicted"/>
<evidence type="ECO:0000313" key="3">
    <source>
        <dbReference type="Proteomes" id="UP001476282"/>
    </source>
</evidence>
<feature type="chain" id="PRO_5045905472" evidence="1">
    <location>
        <begin position="24"/>
        <end position="111"/>
    </location>
</feature>
<name>A0ABP9UR87_9BACT</name>
<organism evidence="2 3">
    <name type="scientific">Haloferula sargassicola</name>
    <dbReference type="NCBI Taxonomy" id="490096"/>
    <lineage>
        <taxon>Bacteria</taxon>
        <taxon>Pseudomonadati</taxon>
        <taxon>Verrucomicrobiota</taxon>
        <taxon>Verrucomicrobiia</taxon>
        <taxon>Verrucomicrobiales</taxon>
        <taxon>Verrucomicrobiaceae</taxon>
        <taxon>Haloferula</taxon>
    </lineage>
</organism>
<sequence>MKPLIRLLTVVVALAGAISTAEAHSHPRAHRYVKYRSSCGCPVYYERYVAFYDSCGHPVFRTRTVPVVHQCRPVRVHRHVDRCEPIRRAPVRAAVYARPVVRPLPVRPWRR</sequence>
<accession>A0ABP9UR87</accession>
<feature type="signal peptide" evidence="1">
    <location>
        <begin position="1"/>
        <end position="23"/>
    </location>
</feature>
<dbReference type="EMBL" id="BAABRI010000008">
    <property type="protein sequence ID" value="GAA5482519.1"/>
    <property type="molecule type" value="Genomic_DNA"/>
</dbReference>
<dbReference type="RefSeq" id="WP_353566658.1">
    <property type="nucleotide sequence ID" value="NZ_BAABRI010000008.1"/>
</dbReference>
<reference evidence="2 3" key="1">
    <citation type="submission" date="2024-02" db="EMBL/GenBank/DDBJ databases">
        <title>Haloferula sargassicola NBRC 104335.</title>
        <authorList>
            <person name="Ichikawa N."/>
            <person name="Katano-Makiyama Y."/>
            <person name="Hidaka K."/>
        </authorList>
    </citation>
    <scope>NUCLEOTIDE SEQUENCE [LARGE SCALE GENOMIC DNA]</scope>
    <source>
        <strain evidence="2 3">NBRC 104335</strain>
    </source>
</reference>
<dbReference type="Proteomes" id="UP001476282">
    <property type="component" value="Unassembled WGS sequence"/>
</dbReference>
<keyword evidence="1" id="KW-0732">Signal</keyword>
<evidence type="ECO:0000313" key="2">
    <source>
        <dbReference type="EMBL" id="GAA5482519.1"/>
    </source>
</evidence>
<gene>
    <name evidence="2" type="ORF">Hsar01_01741</name>
</gene>
<evidence type="ECO:0000256" key="1">
    <source>
        <dbReference type="SAM" id="SignalP"/>
    </source>
</evidence>